<accession>A0A3S3CU20</accession>
<protein>
    <submittedName>
        <fullName evidence="2">Alternate-type signal peptide domain-containing protein</fullName>
    </submittedName>
</protein>
<feature type="chain" id="PRO_5038938831" evidence="1">
    <location>
        <begin position="27"/>
        <end position="177"/>
    </location>
</feature>
<feature type="signal peptide" evidence="1">
    <location>
        <begin position="1"/>
        <end position="26"/>
    </location>
</feature>
<keyword evidence="1" id="KW-0732">Signal</keyword>
<dbReference type="NCBIfam" id="TIGR04089">
    <property type="entry name" value="exp_by_SipW_III"/>
    <property type="match status" value="1"/>
</dbReference>
<evidence type="ECO:0000256" key="1">
    <source>
        <dbReference type="SAM" id="SignalP"/>
    </source>
</evidence>
<gene>
    <name evidence="2" type="ORF">EGT50_03430</name>
</gene>
<name>A0A3S3CU20_9NOCA</name>
<dbReference type="EMBL" id="RKLO01000001">
    <property type="protein sequence ID" value="RVW05622.1"/>
    <property type="molecule type" value="Genomic_DNA"/>
</dbReference>
<sequence length="177" mass="17657">MNKQTKGAIAAGAAALLLAGGAGTWAAWSASETVGGDGVQSGSLSLTQEGEAGWAVGGEPIDITTFKAVPGDVLTYSASFLVGAEGNNLSATLTADLGSIGGGNELADRLGIDTTATIDGVALDPSGEGLEITDEHNDKVVDVEVAITFDPDTSGTEAQGQQADLSEFSVTLQQTIS</sequence>
<dbReference type="NCBIfam" id="TIGR04088">
    <property type="entry name" value="cognate_SipW"/>
    <property type="match status" value="1"/>
</dbReference>
<dbReference type="InterPro" id="IPR023833">
    <property type="entry name" value="Signal_pept_SipW-depend-type"/>
</dbReference>
<dbReference type="Proteomes" id="UP000283479">
    <property type="component" value="Unassembled WGS sequence"/>
</dbReference>
<dbReference type="OrthoDB" id="4466954at2"/>
<evidence type="ECO:0000313" key="3">
    <source>
        <dbReference type="Proteomes" id="UP000283479"/>
    </source>
</evidence>
<dbReference type="RefSeq" id="WP_127951147.1">
    <property type="nucleotide sequence ID" value="NZ_RKLO01000001.1"/>
</dbReference>
<organism evidence="2 3">
    <name type="scientific">Rhodococcus xishaensis</name>
    <dbReference type="NCBI Taxonomy" id="2487364"/>
    <lineage>
        <taxon>Bacteria</taxon>
        <taxon>Bacillati</taxon>
        <taxon>Actinomycetota</taxon>
        <taxon>Actinomycetes</taxon>
        <taxon>Mycobacteriales</taxon>
        <taxon>Nocardiaceae</taxon>
        <taxon>Rhodococcus</taxon>
    </lineage>
</organism>
<dbReference type="AlphaFoldDB" id="A0A3S3CU20"/>
<comment type="caution">
    <text evidence="2">The sequence shown here is derived from an EMBL/GenBank/DDBJ whole genome shotgun (WGS) entry which is preliminary data.</text>
</comment>
<proteinExistence type="predicted"/>
<keyword evidence="3" id="KW-1185">Reference proteome</keyword>
<evidence type="ECO:0000313" key="2">
    <source>
        <dbReference type="EMBL" id="RVW05622.1"/>
    </source>
</evidence>
<reference evidence="2 3" key="1">
    <citation type="submission" date="2018-11" db="EMBL/GenBank/DDBJ databases">
        <title>Rhodococcus spongicola sp. nov. and Rhodococcus xishaensis sp. nov. from marine sponges.</title>
        <authorList>
            <person name="Li L."/>
            <person name="Lin H.W."/>
        </authorList>
    </citation>
    <scope>NUCLEOTIDE SEQUENCE [LARGE SCALE GENOMIC DNA]</scope>
    <source>
        <strain evidence="2 3">LHW51113</strain>
    </source>
</reference>
<dbReference type="InterPro" id="IPR024006">
    <property type="entry name" value="Alt_signal_exp_actinobact"/>
</dbReference>